<sequence length="153" mass="16421">MAPTGPCAARLGRRVIVFDLSIEKLFVLGLAALFILGPERLPGAAAWLGRTIRQLRSYAGDANQKLRSELGPEFDELRRPLQDLGRELGGVSAMRDPRRAVLRHLLDDGTNTGTNTGTGAATDAAPRPVDREPAAPQPPLARGERPPIDPEAT</sequence>
<accession>A0ABX1SCN6</accession>
<dbReference type="Pfam" id="PF02416">
    <property type="entry name" value="TatA_B_E"/>
    <property type="match status" value="1"/>
</dbReference>
<name>A0ABX1SCN6_9PSEU</name>
<keyword evidence="3" id="KW-0812">Transmembrane</keyword>
<evidence type="ECO:0000256" key="4">
    <source>
        <dbReference type="ARBA" id="ARBA00022927"/>
    </source>
</evidence>
<feature type="compositionally biased region" description="Basic and acidic residues" evidence="8">
    <location>
        <begin position="142"/>
        <end position="153"/>
    </location>
</feature>
<dbReference type="EMBL" id="JAAXLA010000034">
    <property type="protein sequence ID" value="NMH99320.1"/>
    <property type="molecule type" value="Genomic_DNA"/>
</dbReference>
<dbReference type="Gene3D" id="1.20.5.3310">
    <property type="match status" value="1"/>
</dbReference>
<evidence type="ECO:0000256" key="2">
    <source>
        <dbReference type="ARBA" id="ARBA00022448"/>
    </source>
</evidence>
<evidence type="ECO:0000313" key="10">
    <source>
        <dbReference type="Proteomes" id="UP000820669"/>
    </source>
</evidence>
<evidence type="ECO:0000256" key="1">
    <source>
        <dbReference type="ARBA" id="ARBA00004167"/>
    </source>
</evidence>
<keyword evidence="7" id="KW-0472">Membrane</keyword>
<keyword evidence="6" id="KW-0811">Translocation</keyword>
<evidence type="ECO:0000256" key="7">
    <source>
        <dbReference type="ARBA" id="ARBA00023136"/>
    </source>
</evidence>
<keyword evidence="4" id="KW-0653">Protein transport</keyword>
<keyword evidence="2" id="KW-0813">Transport</keyword>
<keyword evidence="10" id="KW-1185">Reference proteome</keyword>
<comment type="subcellular location">
    <subcellularLocation>
        <location evidence="1">Membrane</location>
        <topology evidence="1">Single-pass membrane protein</topology>
    </subcellularLocation>
</comment>
<comment type="caution">
    <text evidence="9">The sequence shown here is derived from an EMBL/GenBank/DDBJ whole genome shotgun (WGS) entry which is preliminary data.</text>
</comment>
<dbReference type="PRINTS" id="PR01506">
    <property type="entry name" value="TATBPROTEIN"/>
</dbReference>
<protein>
    <submittedName>
        <fullName evidence="9">Sec-independent protein translocase subunit TatB</fullName>
    </submittedName>
</protein>
<evidence type="ECO:0000256" key="5">
    <source>
        <dbReference type="ARBA" id="ARBA00022989"/>
    </source>
</evidence>
<feature type="compositionally biased region" description="Low complexity" evidence="8">
    <location>
        <begin position="108"/>
        <end position="125"/>
    </location>
</feature>
<reference evidence="9 10" key="1">
    <citation type="submission" date="2020-04" db="EMBL/GenBank/DDBJ databases">
        <authorList>
            <person name="Klaysubun C."/>
            <person name="Duangmal K."/>
            <person name="Lipun K."/>
        </authorList>
    </citation>
    <scope>NUCLEOTIDE SEQUENCE [LARGE SCALE GENOMIC DNA]</scope>
    <source>
        <strain evidence="9 10">K10HN5</strain>
    </source>
</reference>
<feature type="region of interest" description="Disordered" evidence="8">
    <location>
        <begin position="105"/>
        <end position="153"/>
    </location>
</feature>
<proteinExistence type="predicted"/>
<keyword evidence="5" id="KW-1133">Transmembrane helix</keyword>
<organism evidence="9 10">
    <name type="scientific">Pseudonocardia acidicola</name>
    <dbReference type="NCBI Taxonomy" id="2724939"/>
    <lineage>
        <taxon>Bacteria</taxon>
        <taxon>Bacillati</taxon>
        <taxon>Actinomycetota</taxon>
        <taxon>Actinomycetes</taxon>
        <taxon>Pseudonocardiales</taxon>
        <taxon>Pseudonocardiaceae</taxon>
        <taxon>Pseudonocardia</taxon>
    </lineage>
</organism>
<evidence type="ECO:0000313" key="9">
    <source>
        <dbReference type="EMBL" id="NMH99320.1"/>
    </source>
</evidence>
<dbReference type="Proteomes" id="UP000820669">
    <property type="component" value="Unassembled WGS sequence"/>
</dbReference>
<evidence type="ECO:0000256" key="6">
    <source>
        <dbReference type="ARBA" id="ARBA00023010"/>
    </source>
</evidence>
<evidence type="ECO:0000256" key="3">
    <source>
        <dbReference type="ARBA" id="ARBA00022692"/>
    </source>
</evidence>
<dbReference type="InterPro" id="IPR003369">
    <property type="entry name" value="TatA/B/E"/>
</dbReference>
<gene>
    <name evidence="9" type="primary">tatB</name>
    <name evidence="9" type="ORF">HF526_18675</name>
</gene>
<evidence type="ECO:0000256" key="8">
    <source>
        <dbReference type="SAM" id="MobiDB-lite"/>
    </source>
</evidence>